<sequence>MASTKAELHAALKEDPVAYPATQGYDVLVSYSEKRINGLLNNAWTSHAGSKNLDFGVDGLGEVILGAPNLQFKTSAENAGTGTLTLPIRGYVNKRIFSNVMKYPIPRGKYSFSTSVEVVAMSGDKKEVSSSDKVVHFDDSKTHTYSLILHVPSGQANWKFTDAHPNEKGFDRKVIDKWTTKFYEWIANAEVIKSLDIQVGAVTNDKYTHSDLLQPTAFKFGTQDGALNIFINTKGGFQEGVAEPKFQPGGKDILPFPEDYDASIIISRKLFQDKFLIPQIRKQCDKLMKDDNVGKVYARGMDSGIKLALVFNRNLTVGSGSHRTPSATLVTSDSHGFTIDFNDKPVHLIIEDDSNLKPVYRWEWNYSKSVHWSNTIWTMDGDVRTGGSGDGTATIPKNEQTLGSSDGEKLSITLKFEDKHQPIVGMPRDAPDSLKDVVIKLNTFDFTMDGLDFFASTNVLAPRDGSPGSIKMTDIMLPHDLILMEKKE</sequence>
<name>A0ABR0SQ89_9HYPO</name>
<evidence type="ECO:0000313" key="1">
    <source>
        <dbReference type="EMBL" id="KAK5994263.1"/>
    </source>
</evidence>
<dbReference type="EMBL" id="JAVFKD010000010">
    <property type="protein sequence ID" value="KAK5994263.1"/>
    <property type="molecule type" value="Genomic_DNA"/>
</dbReference>
<comment type="caution">
    <text evidence="1">The sequence shown here is derived from an EMBL/GenBank/DDBJ whole genome shotgun (WGS) entry which is preliminary data.</text>
</comment>
<gene>
    <name evidence="1" type="ORF">PT974_04735</name>
</gene>
<proteinExistence type="predicted"/>
<accession>A0ABR0SQ89</accession>
<organism evidence="1 2">
    <name type="scientific">Cladobotryum mycophilum</name>
    <dbReference type="NCBI Taxonomy" id="491253"/>
    <lineage>
        <taxon>Eukaryota</taxon>
        <taxon>Fungi</taxon>
        <taxon>Dikarya</taxon>
        <taxon>Ascomycota</taxon>
        <taxon>Pezizomycotina</taxon>
        <taxon>Sordariomycetes</taxon>
        <taxon>Hypocreomycetidae</taxon>
        <taxon>Hypocreales</taxon>
        <taxon>Hypocreaceae</taxon>
        <taxon>Cladobotryum</taxon>
    </lineage>
</organism>
<evidence type="ECO:0000313" key="2">
    <source>
        <dbReference type="Proteomes" id="UP001338125"/>
    </source>
</evidence>
<protein>
    <submittedName>
        <fullName evidence="1">Uncharacterized protein</fullName>
    </submittedName>
</protein>
<dbReference type="Proteomes" id="UP001338125">
    <property type="component" value="Unassembled WGS sequence"/>
</dbReference>
<keyword evidence="2" id="KW-1185">Reference proteome</keyword>
<reference evidence="1 2" key="1">
    <citation type="submission" date="2024-01" db="EMBL/GenBank/DDBJ databases">
        <title>Complete genome of Cladobotryum mycophilum ATHUM6906.</title>
        <authorList>
            <person name="Christinaki A.C."/>
            <person name="Myridakis A.I."/>
            <person name="Kouvelis V.N."/>
        </authorList>
    </citation>
    <scope>NUCLEOTIDE SEQUENCE [LARGE SCALE GENOMIC DNA]</scope>
    <source>
        <strain evidence="1 2">ATHUM6906</strain>
    </source>
</reference>